<dbReference type="InterPro" id="IPR005225">
    <property type="entry name" value="Small_GTP-bd"/>
</dbReference>
<feature type="compositionally biased region" description="Acidic residues" evidence="11">
    <location>
        <begin position="171"/>
        <end position="182"/>
    </location>
</feature>
<feature type="binding site" evidence="8">
    <location>
        <begin position="9"/>
        <end position="16"/>
    </location>
    <ligand>
        <name>GTP</name>
        <dbReference type="ChEBI" id="CHEBI:37565"/>
        <label>1</label>
    </ligand>
</feature>
<keyword evidence="5 8" id="KW-0547">Nucleotide-binding</keyword>
<dbReference type="GO" id="GO:0005525">
    <property type="term" value="F:GTP binding"/>
    <property type="evidence" value="ECO:0007669"/>
    <property type="project" value="UniProtKB-UniRule"/>
</dbReference>
<reference evidence="13 14" key="1">
    <citation type="submission" date="2018-03" db="EMBL/GenBank/DDBJ databases">
        <title>Genome sequencing of Phreatobacter sp.</title>
        <authorList>
            <person name="Kim S.-J."/>
            <person name="Heo J."/>
            <person name="Kwon S.-W."/>
        </authorList>
    </citation>
    <scope>NUCLEOTIDE SEQUENCE [LARGE SCALE GENOMIC DNA]</scope>
    <source>
        <strain evidence="13 14">S-12</strain>
    </source>
</reference>
<dbReference type="Proteomes" id="UP000237889">
    <property type="component" value="Chromosome"/>
</dbReference>
<feature type="binding site" evidence="8">
    <location>
        <begin position="119"/>
        <end position="122"/>
    </location>
    <ligand>
        <name>GTP</name>
        <dbReference type="ChEBI" id="CHEBI:37565"/>
        <label>1</label>
    </ligand>
</feature>
<dbReference type="Gene3D" id="3.30.300.20">
    <property type="match status" value="1"/>
</dbReference>
<dbReference type="NCBIfam" id="TIGR03594">
    <property type="entry name" value="GTPase_EngA"/>
    <property type="match status" value="1"/>
</dbReference>
<comment type="subunit">
    <text evidence="8">Associates with the 50S ribosomal subunit.</text>
</comment>
<dbReference type="Pfam" id="PF01926">
    <property type="entry name" value="MMR_HSR1"/>
    <property type="match status" value="2"/>
</dbReference>
<evidence type="ECO:0000256" key="2">
    <source>
        <dbReference type="ARBA" id="ARBA00020953"/>
    </source>
</evidence>
<dbReference type="SUPFAM" id="SSF52540">
    <property type="entry name" value="P-loop containing nucleoside triphosphate hydrolases"/>
    <property type="match status" value="2"/>
</dbReference>
<evidence type="ECO:0000256" key="6">
    <source>
        <dbReference type="ARBA" id="ARBA00023134"/>
    </source>
</evidence>
<organism evidence="13 14">
    <name type="scientific">Phreatobacter cathodiphilus</name>
    <dbReference type="NCBI Taxonomy" id="1868589"/>
    <lineage>
        <taxon>Bacteria</taxon>
        <taxon>Pseudomonadati</taxon>
        <taxon>Pseudomonadota</taxon>
        <taxon>Alphaproteobacteria</taxon>
        <taxon>Hyphomicrobiales</taxon>
        <taxon>Phreatobacteraceae</taxon>
        <taxon>Phreatobacter</taxon>
    </lineage>
</organism>
<evidence type="ECO:0000256" key="11">
    <source>
        <dbReference type="SAM" id="MobiDB-lite"/>
    </source>
</evidence>
<keyword evidence="4 10" id="KW-0677">Repeat</keyword>
<evidence type="ECO:0000313" key="14">
    <source>
        <dbReference type="Proteomes" id="UP000237889"/>
    </source>
</evidence>
<dbReference type="PROSITE" id="PS51712">
    <property type="entry name" value="G_ENGA"/>
    <property type="match status" value="2"/>
</dbReference>
<dbReference type="Pfam" id="PF14714">
    <property type="entry name" value="KH_dom-like"/>
    <property type="match status" value="1"/>
</dbReference>
<protein>
    <recommendedName>
        <fullName evidence="2 8">GTPase Der</fullName>
    </recommendedName>
    <alternativeName>
        <fullName evidence="7 8">GTP-binding protein EngA</fullName>
    </alternativeName>
</protein>
<evidence type="ECO:0000256" key="3">
    <source>
        <dbReference type="ARBA" id="ARBA00022517"/>
    </source>
</evidence>
<evidence type="ECO:0000256" key="8">
    <source>
        <dbReference type="HAMAP-Rule" id="MF_00195"/>
    </source>
</evidence>
<feature type="binding site" evidence="8">
    <location>
        <begin position="56"/>
        <end position="60"/>
    </location>
    <ligand>
        <name>GTP</name>
        <dbReference type="ChEBI" id="CHEBI:37565"/>
        <label>1</label>
    </ligand>
</feature>
<dbReference type="HAMAP" id="MF_00195">
    <property type="entry name" value="GTPase_Der"/>
    <property type="match status" value="1"/>
</dbReference>
<keyword evidence="14" id="KW-1185">Reference proteome</keyword>
<evidence type="ECO:0000259" key="12">
    <source>
        <dbReference type="PROSITE" id="PS51712"/>
    </source>
</evidence>
<evidence type="ECO:0000256" key="1">
    <source>
        <dbReference type="ARBA" id="ARBA00008279"/>
    </source>
</evidence>
<evidence type="ECO:0000256" key="5">
    <source>
        <dbReference type="ARBA" id="ARBA00022741"/>
    </source>
</evidence>
<evidence type="ECO:0000256" key="7">
    <source>
        <dbReference type="ARBA" id="ARBA00032345"/>
    </source>
</evidence>
<dbReference type="CDD" id="cd01894">
    <property type="entry name" value="EngA1"/>
    <property type="match status" value="1"/>
</dbReference>
<dbReference type="Gene3D" id="3.40.50.300">
    <property type="entry name" value="P-loop containing nucleotide triphosphate hydrolases"/>
    <property type="match status" value="2"/>
</dbReference>
<dbReference type="FunFam" id="3.40.50.300:FF:000057">
    <property type="entry name" value="GTPase Der"/>
    <property type="match status" value="1"/>
</dbReference>
<gene>
    <name evidence="8" type="primary">der</name>
    <name evidence="13" type="ORF">C6569_05210</name>
</gene>
<dbReference type="InterPro" id="IPR027417">
    <property type="entry name" value="P-loop_NTPase"/>
</dbReference>
<comment type="similarity">
    <text evidence="1 8 9 10">Belongs to the TRAFAC class TrmE-Era-EngA-EngB-Septin-like GTPase superfamily. EngA (Der) GTPase family.</text>
</comment>
<dbReference type="InterPro" id="IPR006073">
    <property type="entry name" value="GTP-bd"/>
</dbReference>
<comment type="function">
    <text evidence="8 10">GTPase that plays an essential role in the late steps of ribosome biogenesis.</text>
</comment>
<evidence type="ECO:0000256" key="4">
    <source>
        <dbReference type="ARBA" id="ARBA00022737"/>
    </source>
</evidence>
<dbReference type="InterPro" id="IPR016484">
    <property type="entry name" value="GTPase_Der"/>
</dbReference>
<dbReference type="PIRSF" id="PIRSF006485">
    <property type="entry name" value="GTP-binding_EngA"/>
    <property type="match status" value="1"/>
</dbReference>
<evidence type="ECO:0000256" key="10">
    <source>
        <dbReference type="RuleBase" id="RU004481"/>
    </source>
</evidence>
<dbReference type="KEGG" id="phr:C6569_05210"/>
<sequence>MTFTLAIVGRPNVGKSTLFNRLVGKRIALVDDRPGVTRDRREGEASLGDLEFTIIDTAGLEDTREGSLESRMRAQTEEAIRLADAVLFMIDARIGLTPDDRSFAELVRKSGKPVILAANKSEGKVGMAGAYEAFGLGLGDPVPLSAEHGEGINELYEALAALMPPPVFADEDEDEQAEDDLPAGDQEAPPEDLSKPIPVAIVGRPNAGKSTLVNALIGEDRLLTGPEAGITRDSISVDWEWGGRKFRLVDTAGLRKRARIEDKLEKLSVADALRSIRFAEVVVVCMDATKPFEDQDLRIADLASKEGRAVVLAFTKWDLVPHKGGKAAKLREETDHWLPQIKGCPVVANSAETGQGLDRLMQAILDARVPWQKRISTSTLVRWLQETIDHHPPPAVTGRRIKLRYMTQAKTRPPTFVAFCSRPEALPESYLRYLVNGLRESFDLQGTPIRFHLKKTDNPYEEKGRKIR</sequence>
<accession>A0A2S0N8L9</accession>
<feature type="binding site" evidence="8">
    <location>
        <begin position="203"/>
        <end position="210"/>
    </location>
    <ligand>
        <name>GTP</name>
        <dbReference type="ChEBI" id="CHEBI:37565"/>
        <label>2</label>
    </ligand>
</feature>
<dbReference type="EMBL" id="CP027668">
    <property type="protein sequence ID" value="AVO44509.1"/>
    <property type="molecule type" value="Genomic_DNA"/>
</dbReference>
<dbReference type="InterPro" id="IPR031166">
    <property type="entry name" value="G_ENGA"/>
</dbReference>
<evidence type="ECO:0000313" key="13">
    <source>
        <dbReference type="EMBL" id="AVO44509.1"/>
    </source>
</evidence>
<keyword evidence="3 8" id="KW-0690">Ribosome biogenesis</keyword>
<dbReference type="RefSeq" id="WP_106747839.1">
    <property type="nucleotide sequence ID" value="NZ_CP027668.1"/>
</dbReference>
<dbReference type="CDD" id="cd01895">
    <property type="entry name" value="EngA2"/>
    <property type="match status" value="1"/>
</dbReference>
<keyword evidence="6 8" id="KW-0342">GTP-binding</keyword>
<feature type="domain" description="EngA-type G" evidence="12">
    <location>
        <begin position="197"/>
        <end position="372"/>
    </location>
</feature>
<feature type="domain" description="EngA-type G" evidence="12">
    <location>
        <begin position="3"/>
        <end position="167"/>
    </location>
</feature>
<dbReference type="InterPro" id="IPR032859">
    <property type="entry name" value="KH_dom-like"/>
</dbReference>
<dbReference type="AlphaFoldDB" id="A0A2S0N8L9"/>
<feature type="region of interest" description="Disordered" evidence="11">
    <location>
        <begin position="171"/>
        <end position="196"/>
    </location>
</feature>
<dbReference type="PANTHER" id="PTHR43834:SF6">
    <property type="entry name" value="GTPASE DER"/>
    <property type="match status" value="1"/>
</dbReference>
<proteinExistence type="inferred from homology"/>
<comment type="caution">
    <text evidence="8">Lacks conserved residue(s) required for the propagation of feature annotation.</text>
</comment>
<dbReference type="FunFam" id="3.30.300.20:FF:000004">
    <property type="entry name" value="GTPase Der"/>
    <property type="match status" value="1"/>
</dbReference>
<dbReference type="PANTHER" id="PTHR43834">
    <property type="entry name" value="GTPASE DER"/>
    <property type="match status" value="1"/>
</dbReference>
<evidence type="ECO:0000256" key="9">
    <source>
        <dbReference type="PROSITE-ProRule" id="PRU01049"/>
    </source>
</evidence>
<dbReference type="InterPro" id="IPR015946">
    <property type="entry name" value="KH_dom-like_a/b"/>
</dbReference>
<feature type="binding site" evidence="8">
    <location>
        <begin position="250"/>
        <end position="254"/>
    </location>
    <ligand>
        <name>GTP</name>
        <dbReference type="ChEBI" id="CHEBI:37565"/>
        <label>2</label>
    </ligand>
</feature>
<dbReference type="OrthoDB" id="9805918at2"/>
<dbReference type="PRINTS" id="PR00326">
    <property type="entry name" value="GTP1OBG"/>
</dbReference>
<dbReference type="GO" id="GO:0042254">
    <property type="term" value="P:ribosome biogenesis"/>
    <property type="evidence" value="ECO:0007669"/>
    <property type="project" value="UniProtKB-KW"/>
</dbReference>
<dbReference type="NCBIfam" id="TIGR00231">
    <property type="entry name" value="small_GTP"/>
    <property type="match status" value="2"/>
</dbReference>
<name>A0A2S0N8L9_9HYPH</name>